<dbReference type="GO" id="GO:0016787">
    <property type="term" value="F:hydrolase activity"/>
    <property type="evidence" value="ECO:0007669"/>
    <property type="project" value="UniProtKB-KW"/>
</dbReference>
<dbReference type="FunFam" id="3.40.50.300:FF:000533">
    <property type="entry name" value="Helicase, Snf2 family"/>
    <property type="match status" value="1"/>
</dbReference>
<dbReference type="Pfam" id="PF00176">
    <property type="entry name" value="SNF2-rel_dom"/>
    <property type="match status" value="1"/>
</dbReference>
<feature type="domain" description="Helicase C-terminal" evidence="3">
    <location>
        <begin position="845"/>
        <end position="999"/>
    </location>
</feature>
<evidence type="ECO:0000313" key="5">
    <source>
        <dbReference type="Proteomes" id="UP001164718"/>
    </source>
</evidence>
<keyword evidence="5" id="KW-1185">Reference proteome</keyword>
<gene>
    <name evidence="4" type="ORF">OE104_14395</name>
</gene>
<dbReference type="PROSITE" id="PS51192">
    <property type="entry name" value="HELICASE_ATP_BIND_1"/>
    <property type="match status" value="1"/>
</dbReference>
<reference evidence="4" key="1">
    <citation type="submission" date="2022-09" db="EMBL/GenBank/DDBJ databases">
        <title>Complete Genomes of Fervidibacillus albus and Fervidibacillus halotolerans isolated from tidal flat sediments.</title>
        <authorList>
            <person name="Kwon K.K."/>
            <person name="Yang S.-H."/>
            <person name="Park M.J."/>
            <person name="Oh H.-M."/>
        </authorList>
    </citation>
    <scope>NUCLEOTIDE SEQUENCE</scope>
    <source>
        <strain evidence="4">MEBiC13591</strain>
    </source>
</reference>
<dbReference type="GO" id="GO:0004386">
    <property type="term" value="F:helicase activity"/>
    <property type="evidence" value="ECO:0007669"/>
    <property type="project" value="UniProtKB-KW"/>
</dbReference>
<accession>A0A9E8LV31</accession>
<dbReference type="EMBL" id="CP106878">
    <property type="protein sequence ID" value="WAA09686.1"/>
    <property type="molecule type" value="Genomic_DNA"/>
</dbReference>
<dbReference type="Gene3D" id="3.40.50.10810">
    <property type="entry name" value="Tandem AAA-ATPase domain"/>
    <property type="match status" value="1"/>
</dbReference>
<dbReference type="CDD" id="cd18793">
    <property type="entry name" value="SF2_C_SNF"/>
    <property type="match status" value="1"/>
</dbReference>
<keyword evidence="4" id="KW-0347">Helicase</keyword>
<dbReference type="InterPro" id="IPR027417">
    <property type="entry name" value="P-loop_NTPase"/>
</dbReference>
<dbReference type="CDD" id="cd18012">
    <property type="entry name" value="DEXQc_arch_SWI2_SNF2"/>
    <property type="match status" value="1"/>
</dbReference>
<dbReference type="PROSITE" id="PS51194">
    <property type="entry name" value="HELICASE_CTER"/>
    <property type="match status" value="1"/>
</dbReference>
<dbReference type="SMART" id="SM00490">
    <property type="entry name" value="HELICc"/>
    <property type="match status" value="1"/>
</dbReference>
<sequence length="1010" mass="118274">MNNMKPIKISCHLLPNGNFFLYALKDDFFASFDEWVPFLFQWHKETFFGTNLEIVEGGYHLDNEIIPFDGVVINSFQGLSFFATEPFNRFVQWEFDECFDMMLSLAPVIYEKIVNKQWNPTFITDEGLDITWNVPDDLWDEFNSSYWDEDVSDYVLDLNAEENSSATTMKKLTERIFQNGIEHYLQLKKDSLHNWPEKKKQLEKLYENQFPLSNYFDTKRFLEWLGVEQDEKPFSIGLRLEEPYEEGDWWKLEVVLTDKKDRNRTVSYPHPRKGQRMSKKWKAFFDEVEAEIARIGAAFPTYVKEETDANIRLKDELTEDEAWEFLTTTSETLLQFGIDIFLPAWWEALKKANPSLKAKVKSRNNGPSFVGMDTLMNFEWRLAMNGVDISEQQFRRLVEEKRKLVQINGRWMKLDPAFIKRVQQIMEKAERTGVRVQDLIQQELLYGGDQVPSNEQSEDEAMRIQFELQPKLRSFIQNMSTMTDIPRYDVPKRFHGTLRPYQEKGMGWLYFLRQHRFGACLADDMGLGKTIQLIAYLLLVKEREANANPALIICPTSVLGNWQKELERFAPNLRVYLHYGPNRAKGQDFKKRFFEKTGDVAERKREVDGNSICDVEMEQPSLRSKADLANSGKTDGKIDVVLTTYGLAHLDFEELADVRWGSIVLDEAQNIKNADTKQSRAIRKLQGVHHIALTGTPMENRLAELWSIFDFINKGYFGSLAQFQKRFILPIERDHDEGKIEQLQRLIRPFLLRRTKRDEEVELNLPDKLEQKEYCPLTVEQAALYEQLVNDTFDEMQQLSEFERKGLVLRLLGKLKQLCNHPALYLKETDVLKEDIVHRSAKMEKLTELVETILDQGERGLIFTQYIDMGKMIQTVLEQTYKVNVPFLNGRMQKQKRDELIAAFQKGEYPFLLLSLKAGGTGLNLTAANHVIHFDRWWNPAVENQATDRAYRIGQKRFVHVHKFITTGTLEEKIDKMIEKKQALNDEIIRSDQWLTSMNNDELYDLLRLE</sequence>
<evidence type="ECO:0000256" key="1">
    <source>
        <dbReference type="ARBA" id="ARBA00022801"/>
    </source>
</evidence>
<dbReference type="Pfam" id="PF12419">
    <property type="entry name" value="DUF3670"/>
    <property type="match status" value="1"/>
</dbReference>
<dbReference type="InterPro" id="IPR000330">
    <property type="entry name" value="SNF2_N"/>
</dbReference>
<dbReference type="SUPFAM" id="SSF52540">
    <property type="entry name" value="P-loop containing nucleoside triphosphate hydrolases"/>
    <property type="match status" value="2"/>
</dbReference>
<dbReference type="InterPro" id="IPR049730">
    <property type="entry name" value="SNF2/RAD54-like_C"/>
</dbReference>
<dbReference type="GO" id="GO:0005524">
    <property type="term" value="F:ATP binding"/>
    <property type="evidence" value="ECO:0007669"/>
    <property type="project" value="InterPro"/>
</dbReference>
<dbReference type="SMART" id="SM00487">
    <property type="entry name" value="DEXDc"/>
    <property type="match status" value="1"/>
</dbReference>
<evidence type="ECO:0000259" key="3">
    <source>
        <dbReference type="PROSITE" id="PS51194"/>
    </source>
</evidence>
<evidence type="ECO:0000313" key="4">
    <source>
        <dbReference type="EMBL" id="WAA09686.1"/>
    </source>
</evidence>
<dbReference type="RefSeq" id="WP_275417469.1">
    <property type="nucleotide sequence ID" value="NZ_CP106878.1"/>
</dbReference>
<dbReference type="InterPro" id="IPR038718">
    <property type="entry name" value="SNF2-like_sf"/>
</dbReference>
<dbReference type="Gene3D" id="3.40.50.300">
    <property type="entry name" value="P-loop containing nucleotide triphosphate hydrolases"/>
    <property type="match status" value="1"/>
</dbReference>
<dbReference type="InterPro" id="IPR014001">
    <property type="entry name" value="Helicase_ATP-bd"/>
</dbReference>
<feature type="domain" description="Helicase ATP-binding" evidence="2">
    <location>
        <begin position="510"/>
        <end position="715"/>
    </location>
</feature>
<keyword evidence="4" id="KW-0547">Nucleotide-binding</keyword>
<keyword evidence="1" id="KW-0378">Hydrolase</keyword>
<dbReference type="KEGG" id="faf:OE104_14395"/>
<organism evidence="4 5">
    <name type="scientific">Fervidibacillus albus</name>
    <dbReference type="NCBI Taxonomy" id="2980026"/>
    <lineage>
        <taxon>Bacteria</taxon>
        <taxon>Bacillati</taxon>
        <taxon>Bacillota</taxon>
        <taxon>Bacilli</taxon>
        <taxon>Bacillales</taxon>
        <taxon>Bacillaceae</taxon>
        <taxon>Fervidibacillus</taxon>
    </lineage>
</organism>
<dbReference type="Proteomes" id="UP001164718">
    <property type="component" value="Chromosome"/>
</dbReference>
<dbReference type="InterPro" id="IPR022138">
    <property type="entry name" value="DUF3670"/>
</dbReference>
<dbReference type="AlphaFoldDB" id="A0A9E8LV31"/>
<protein>
    <submittedName>
        <fullName evidence="4">DEAD/DEAH box helicase</fullName>
    </submittedName>
</protein>
<name>A0A9E8LV31_9BACI</name>
<dbReference type="PANTHER" id="PTHR10799">
    <property type="entry name" value="SNF2/RAD54 HELICASE FAMILY"/>
    <property type="match status" value="1"/>
</dbReference>
<evidence type="ECO:0000259" key="2">
    <source>
        <dbReference type="PROSITE" id="PS51192"/>
    </source>
</evidence>
<dbReference type="Pfam" id="PF00271">
    <property type="entry name" value="Helicase_C"/>
    <property type="match status" value="1"/>
</dbReference>
<proteinExistence type="predicted"/>
<dbReference type="InterPro" id="IPR001650">
    <property type="entry name" value="Helicase_C-like"/>
</dbReference>
<keyword evidence="4" id="KW-0067">ATP-binding</keyword>